<keyword evidence="3" id="KW-1185">Reference proteome</keyword>
<dbReference type="RefSeq" id="WP_134436940.1">
    <property type="nucleotide sequence ID" value="NZ_SOML01000009.1"/>
</dbReference>
<evidence type="ECO:0000313" key="2">
    <source>
        <dbReference type="EMBL" id="TFD94976.1"/>
    </source>
</evidence>
<reference evidence="2 3" key="1">
    <citation type="submission" date="2019-03" db="EMBL/GenBank/DDBJ databases">
        <title>San Antonio Military Medical Center submission to MRSN (WRAIR), pending publication.</title>
        <authorList>
            <person name="Blyth D.M."/>
            <person name="Mccarthy S.L."/>
            <person name="Schall S.E."/>
            <person name="Stam J.A."/>
            <person name="Ong A.C."/>
            <person name="Mcgann P.T."/>
        </authorList>
    </citation>
    <scope>NUCLEOTIDE SEQUENCE [LARGE SCALE GENOMIC DNA]</scope>
    <source>
        <strain evidence="2 3">MRSN571793</strain>
    </source>
</reference>
<keyword evidence="1" id="KW-1133">Transmembrane helix</keyword>
<gene>
    <name evidence="2" type="ORF">E2605_14240</name>
</gene>
<protein>
    <submittedName>
        <fullName evidence="2">Uncharacterized protein</fullName>
    </submittedName>
</protein>
<organism evidence="2 3">
    <name type="scientific">Dysgonomonas capnocytophagoides</name>
    <dbReference type="NCBI Taxonomy" id="45254"/>
    <lineage>
        <taxon>Bacteria</taxon>
        <taxon>Pseudomonadati</taxon>
        <taxon>Bacteroidota</taxon>
        <taxon>Bacteroidia</taxon>
        <taxon>Bacteroidales</taxon>
        <taxon>Dysgonomonadaceae</taxon>
        <taxon>Dysgonomonas</taxon>
    </lineage>
</organism>
<dbReference type="OrthoDB" id="1339610at2"/>
<dbReference type="Proteomes" id="UP000297861">
    <property type="component" value="Unassembled WGS sequence"/>
</dbReference>
<keyword evidence="1" id="KW-0812">Transmembrane</keyword>
<name>A0A4Y8KXM8_9BACT</name>
<evidence type="ECO:0000256" key="1">
    <source>
        <dbReference type="SAM" id="Phobius"/>
    </source>
</evidence>
<dbReference type="AlphaFoldDB" id="A0A4Y8KXM8"/>
<keyword evidence="1" id="KW-0472">Membrane</keyword>
<sequence>MKLFLRKVLQFLILPVIIFIGLLAGYIIYDPFKVVKSYDDYSHSFNINRGYISTEVFLRNYRKQQYNSFIFGSSRIFGFHVSSWKSHLKADANVYSFDAYGEKISGMYHKLKFLDEKGIDIKNALLCFDTDYTFRKQENQPKYLYIEHPALSDISWIEFHEVTFETYLNPSFLYSLYAKEVFGINNEYVNRHYSKDGGITYDTITNEPRREDLDSKIEKDFSGYYSQVYFYSVTETGEPPYPIIDDKATKYMRQIKEILDKHHTDYRIILNPLYSQAIFHRIDMETIKKVFGSDRIYNFTGSNNITKNKYNYYEESHFRPFIGDSIMNIIYGDK</sequence>
<accession>A0A4Y8KXM8</accession>
<proteinExistence type="predicted"/>
<dbReference type="EMBL" id="SOML01000009">
    <property type="protein sequence ID" value="TFD94976.1"/>
    <property type="molecule type" value="Genomic_DNA"/>
</dbReference>
<feature type="transmembrane region" description="Helical" evidence="1">
    <location>
        <begin position="12"/>
        <end position="29"/>
    </location>
</feature>
<evidence type="ECO:0000313" key="3">
    <source>
        <dbReference type="Proteomes" id="UP000297861"/>
    </source>
</evidence>
<dbReference type="STRING" id="1121485.GCA_000426485_02107"/>
<comment type="caution">
    <text evidence="2">The sequence shown here is derived from an EMBL/GenBank/DDBJ whole genome shotgun (WGS) entry which is preliminary data.</text>
</comment>